<feature type="transmembrane region" description="Helical" evidence="1">
    <location>
        <begin position="12"/>
        <end position="31"/>
    </location>
</feature>
<accession>A0ABQ5FHZ0</accession>
<name>A0ABQ5FHZ0_9ASTR</name>
<dbReference type="Proteomes" id="UP001151760">
    <property type="component" value="Unassembled WGS sequence"/>
</dbReference>
<evidence type="ECO:0000256" key="1">
    <source>
        <dbReference type="SAM" id="Phobius"/>
    </source>
</evidence>
<keyword evidence="1" id="KW-0472">Membrane</keyword>
<evidence type="ECO:0000313" key="3">
    <source>
        <dbReference type="Proteomes" id="UP001151760"/>
    </source>
</evidence>
<evidence type="ECO:0000313" key="2">
    <source>
        <dbReference type="EMBL" id="GJT62789.1"/>
    </source>
</evidence>
<organism evidence="2 3">
    <name type="scientific">Tanacetum coccineum</name>
    <dbReference type="NCBI Taxonomy" id="301880"/>
    <lineage>
        <taxon>Eukaryota</taxon>
        <taxon>Viridiplantae</taxon>
        <taxon>Streptophyta</taxon>
        <taxon>Embryophyta</taxon>
        <taxon>Tracheophyta</taxon>
        <taxon>Spermatophyta</taxon>
        <taxon>Magnoliopsida</taxon>
        <taxon>eudicotyledons</taxon>
        <taxon>Gunneridae</taxon>
        <taxon>Pentapetalae</taxon>
        <taxon>asterids</taxon>
        <taxon>campanulids</taxon>
        <taxon>Asterales</taxon>
        <taxon>Asteraceae</taxon>
        <taxon>Asteroideae</taxon>
        <taxon>Anthemideae</taxon>
        <taxon>Anthemidinae</taxon>
        <taxon>Tanacetum</taxon>
    </lineage>
</organism>
<sequence>MESENRQGLQFSFFLGIGVTTGATLGSGFGLRKTNLNEQQDWNVLRCTVISRRHRVLCHLCTGRVPGMEVEAVLCEYTNFESHVKVKIAIVGIAGFDLVPYELLVDCPRRGSAWEKPGVENVI</sequence>
<gene>
    <name evidence="2" type="ORF">Tco_1006322</name>
</gene>
<comment type="caution">
    <text evidence="2">The sequence shown here is derived from an EMBL/GenBank/DDBJ whole genome shotgun (WGS) entry which is preliminary data.</text>
</comment>
<protein>
    <submittedName>
        <fullName evidence="2">Uncharacterized protein</fullName>
    </submittedName>
</protein>
<reference evidence="2" key="1">
    <citation type="journal article" date="2022" name="Int. J. Mol. Sci.">
        <title>Draft Genome of Tanacetum Coccineum: Genomic Comparison of Closely Related Tanacetum-Family Plants.</title>
        <authorList>
            <person name="Yamashiro T."/>
            <person name="Shiraishi A."/>
            <person name="Nakayama K."/>
            <person name="Satake H."/>
        </authorList>
    </citation>
    <scope>NUCLEOTIDE SEQUENCE</scope>
</reference>
<keyword evidence="1" id="KW-0812">Transmembrane</keyword>
<keyword evidence="3" id="KW-1185">Reference proteome</keyword>
<keyword evidence="1" id="KW-1133">Transmembrane helix</keyword>
<proteinExistence type="predicted"/>
<reference evidence="2" key="2">
    <citation type="submission" date="2022-01" db="EMBL/GenBank/DDBJ databases">
        <authorList>
            <person name="Yamashiro T."/>
            <person name="Shiraishi A."/>
            <person name="Satake H."/>
            <person name="Nakayama K."/>
        </authorList>
    </citation>
    <scope>NUCLEOTIDE SEQUENCE</scope>
</reference>
<dbReference type="EMBL" id="BQNB010017405">
    <property type="protein sequence ID" value="GJT62789.1"/>
    <property type="molecule type" value="Genomic_DNA"/>
</dbReference>